<evidence type="ECO:0000313" key="4">
    <source>
        <dbReference type="Proteomes" id="UP000008549"/>
    </source>
</evidence>
<evidence type="ECO:0000313" key="3">
    <source>
        <dbReference type="EMBL" id="CAR98841.1"/>
    </source>
</evidence>
<sequence length="305" mass="34684">MHSILEIYDPKKRNDIVQSYLKNRKEHKVKNLQERSDLEHIEDHRIDVFKPILESNKKLQEEIIDEKNKIVETLNNFKPLSQHSIGTPTIKQKSLIKQPSVHLPKEILPSSSSPLVVSSLIVSYLQDNSDRSNAGYSVKFDKDEKKYTIGNKDITFTQNMIKINNDEYTATEGLMELLTKKSPNLKKIDAEDTKNYQTILLCSNGLYQGFDKSSKRYNSDSSDKWAFIKANYFVAKTSTTTSGSSISFIPSNTNSLIDSLRLSIASFQAGNNGEYNKINAILDELVKQKKIKKKDLGVIYLNIGL</sequence>
<reference evidence="3" key="2">
    <citation type="journal article" date="2011" name="PLoS Genet.">
        <title>Caenorhabditis briggsae recombinant inbred line genotypes reveal inter-strain incompatibility and the evolution of recombination.</title>
        <authorList>
            <person name="Ross J.A."/>
            <person name="Koboldt D.C."/>
            <person name="Staisch J.E."/>
            <person name="Chamberlin H.M."/>
            <person name="Gupta B.P."/>
            <person name="Miller R.D."/>
            <person name="Baird S.E."/>
            <person name="Haag E.S."/>
        </authorList>
    </citation>
    <scope>NUCLEOTIDE SEQUENCE</scope>
    <source>
        <strain evidence="3">AF16</strain>
    </source>
</reference>
<gene>
    <name evidence="2" type="ORF">CBG24109</name>
    <name evidence="3" type="ORF">CBG28015</name>
    <name evidence="2" type="ORF">CBG_24109</name>
    <name evidence="3" type="ORF">CBG_28015</name>
</gene>
<dbReference type="InterPro" id="IPR058520">
    <property type="entry name" value="DUF8207"/>
</dbReference>
<keyword evidence="4" id="KW-1185">Reference proteome</keyword>
<organism evidence="3">
    <name type="scientific">Caenorhabditis briggsae</name>
    <dbReference type="NCBI Taxonomy" id="6238"/>
    <lineage>
        <taxon>Eukaryota</taxon>
        <taxon>Metazoa</taxon>
        <taxon>Ecdysozoa</taxon>
        <taxon>Nematoda</taxon>
        <taxon>Chromadorea</taxon>
        <taxon>Rhabditida</taxon>
        <taxon>Rhabditina</taxon>
        <taxon>Rhabditomorpha</taxon>
        <taxon>Rhabditoidea</taxon>
        <taxon>Rhabditidae</taxon>
        <taxon>Peloderinae</taxon>
        <taxon>Caenorhabditis</taxon>
    </lineage>
</organism>
<evidence type="ECO:0000259" key="1">
    <source>
        <dbReference type="Pfam" id="PF26634"/>
    </source>
</evidence>
<dbReference type="EMBL" id="HE601253">
    <property type="protein sequence ID" value="CAP20796.1"/>
    <property type="molecule type" value="Genomic_DNA"/>
</dbReference>
<dbReference type="PANTHER" id="PTHR35374">
    <property type="entry name" value="CYCLIN-DEPENDENT KINASE 11A-LIKE"/>
    <property type="match status" value="1"/>
</dbReference>
<dbReference type="Pfam" id="PF26634">
    <property type="entry name" value="DUF8207"/>
    <property type="match status" value="1"/>
</dbReference>
<reference evidence="3" key="1">
    <citation type="journal article" date="2003" name="PLoS Biol.">
        <title>The genome sequence of Caenorhabditis briggsae: a platform for comparative genomics.</title>
        <authorList>
            <person name="Stein L.D."/>
            <person name="Bao Z."/>
            <person name="Blasiar D."/>
            <person name="Blumenthal T."/>
            <person name="Brent M.R."/>
            <person name="Chen N."/>
            <person name="Chinwalla A."/>
            <person name="Clarke L."/>
            <person name="Clee C."/>
            <person name="Coghlan A."/>
            <person name="Coulson A."/>
            <person name="D'Eustachio P."/>
            <person name="Fitch D.H."/>
            <person name="Fulton L.A."/>
            <person name="Fulton R.E."/>
            <person name="Griffiths-Jones S."/>
            <person name="Harris T.W."/>
            <person name="Hillier L.W."/>
            <person name="Kamath R."/>
            <person name="Kuwabara P.E."/>
            <person name="Mardis E.R."/>
            <person name="Marra M.A."/>
            <person name="Miner T.L."/>
            <person name="Minx P."/>
            <person name="Mullikin J.C."/>
            <person name="Plumb R.W."/>
            <person name="Rogers J."/>
            <person name="Schein J.E."/>
            <person name="Sohrmann M."/>
            <person name="Spieth J."/>
            <person name="Stajich J.E."/>
            <person name="Wei C."/>
            <person name="Willey D."/>
            <person name="Wilson R.K."/>
            <person name="Durbin R."/>
            <person name="Waterston R.H."/>
        </authorList>
    </citation>
    <scope>NUCLEOTIDE SEQUENCE [LARGE SCALE GENOMIC DNA]</scope>
    <source>
        <strain evidence="3">AF16</strain>
    </source>
</reference>
<feature type="domain" description="DUF8207" evidence="1">
    <location>
        <begin position="133"/>
        <end position="233"/>
    </location>
</feature>
<dbReference type="GeneID" id="8590090"/>
<dbReference type="EMBL" id="HE601042">
    <property type="protein sequence ID" value="CAR98841.1"/>
    <property type="molecule type" value="Genomic_DNA"/>
</dbReference>
<dbReference type="HOGENOM" id="CLU_031149_0_0_1"/>
<dbReference type="RefSeq" id="XP_002648088.1">
    <property type="nucleotide sequence ID" value="XM_002648042.1"/>
</dbReference>
<proteinExistence type="predicted"/>
<protein>
    <submittedName>
        <fullName evidence="2">Protein CBG24109</fullName>
    </submittedName>
    <submittedName>
        <fullName evidence="3">Protein CBG28015</fullName>
    </submittedName>
</protein>
<name>G2J6H5_CAEBR</name>
<dbReference type="KEGG" id="cbr:CBG_24109"/>
<dbReference type="Proteomes" id="UP000008549">
    <property type="component" value="Unassembled WGS sequence"/>
</dbReference>
<dbReference type="PANTHER" id="PTHR35374:SF1">
    <property type="entry name" value="PROTEIN KINASE DOMAIN-CONTAINING PROTEIN"/>
    <property type="match status" value="1"/>
</dbReference>
<dbReference type="CTD" id="8590090"/>
<accession>G2J6H5</accession>
<evidence type="ECO:0000313" key="2">
    <source>
        <dbReference type="EMBL" id="CAP20796.1"/>
    </source>
</evidence>
<dbReference type="AlphaFoldDB" id="G2J6H5"/>
<reference evidence="3" key="3">
    <citation type="submission" date="2011-10" db="EMBL/GenBank/DDBJ databases">
        <authorList>
            <consortium name="WormBase Consortium"/>
            <person name="Howe K.L."/>
        </authorList>
    </citation>
    <scope>NUCLEOTIDE SEQUENCE</scope>
    <source>
        <strain evidence="3">AF16</strain>
    </source>
</reference>
<dbReference type="eggNOG" id="ENOG502S824">
    <property type="taxonomic scope" value="Eukaryota"/>
</dbReference>